<reference evidence="2 3" key="2">
    <citation type="submission" date="2009-02" db="EMBL/GenBank/DDBJ databases">
        <title>Draft genome sequence of Clostridium methylpentosum (DSM 5476).</title>
        <authorList>
            <person name="Sudarsanam P."/>
            <person name="Ley R."/>
            <person name="Guruge J."/>
            <person name="Turnbaugh P.J."/>
            <person name="Mahowald M."/>
            <person name="Liep D."/>
            <person name="Gordon J."/>
        </authorList>
    </citation>
    <scope>NUCLEOTIDE SEQUENCE [LARGE SCALE GENOMIC DNA]</scope>
    <source>
        <strain evidence="2 3">DSM 5476</strain>
    </source>
</reference>
<dbReference type="EMBL" id="ACEC01000066">
    <property type="protein sequence ID" value="EEG30330.1"/>
    <property type="molecule type" value="Genomic_DNA"/>
</dbReference>
<feature type="region of interest" description="Disordered" evidence="1">
    <location>
        <begin position="36"/>
        <end position="60"/>
    </location>
</feature>
<evidence type="ECO:0000256" key="1">
    <source>
        <dbReference type="SAM" id="MobiDB-lite"/>
    </source>
</evidence>
<evidence type="ECO:0000313" key="3">
    <source>
        <dbReference type="Proteomes" id="UP000003340"/>
    </source>
</evidence>
<dbReference type="HOGENOM" id="CLU_2933172_0_0_9"/>
<accession>C0EDY2</accession>
<keyword evidence="3" id="KW-1185">Reference proteome</keyword>
<dbReference type="AlphaFoldDB" id="C0EDY2"/>
<name>C0EDY2_9FIRM</name>
<proteinExistence type="predicted"/>
<reference evidence="2 3" key="1">
    <citation type="submission" date="2009-01" db="EMBL/GenBank/DDBJ databases">
        <authorList>
            <person name="Fulton L."/>
            <person name="Clifton S."/>
            <person name="Fulton B."/>
            <person name="Xu J."/>
            <person name="Minx P."/>
            <person name="Pepin K.H."/>
            <person name="Johnson M."/>
            <person name="Bhonagiri V."/>
            <person name="Nash W.E."/>
            <person name="Mardis E.R."/>
            <person name="Wilson R.K."/>
        </authorList>
    </citation>
    <scope>NUCLEOTIDE SEQUENCE [LARGE SCALE GENOMIC DNA]</scope>
    <source>
        <strain evidence="2 3">DSM 5476</strain>
    </source>
</reference>
<comment type="caution">
    <text evidence="2">The sequence shown here is derived from an EMBL/GenBank/DDBJ whole genome shotgun (WGS) entry which is preliminary data.</text>
</comment>
<gene>
    <name evidence="2" type="ORF">CLOSTMETH_02061</name>
</gene>
<feature type="compositionally biased region" description="Polar residues" evidence="1">
    <location>
        <begin position="39"/>
        <end position="52"/>
    </location>
</feature>
<protein>
    <submittedName>
        <fullName evidence="2">Uncharacterized protein</fullName>
    </submittedName>
</protein>
<sequence length="60" mass="6610">MAQVKKLCTCWSMRIQSVECAASTALSSSAWRSWMAGQHPNSGSRRATTSSLWKAVSSRF</sequence>
<dbReference type="Proteomes" id="UP000003340">
    <property type="component" value="Unassembled WGS sequence"/>
</dbReference>
<organism evidence="2 3">
    <name type="scientific">[Clostridium] methylpentosum DSM 5476</name>
    <dbReference type="NCBI Taxonomy" id="537013"/>
    <lineage>
        <taxon>Bacteria</taxon>
        <taxon>Bacillati</taxon>
        <taxon>Bacillota</taxon>
        <taxon>Clostridia</taxon>
        <taxon>Eubacteriales</taxon>
        <taxon>Oscillospiraceae</taxon>
        <taxon>Oscillospiraceae incertae sedis</taxon>
    </lineage>
</organism>
<evidence type="ECO:0000313" key="2">
    <source>
        <dbReference type="EMBL" id="EEG30330.1"/>
    </source>
</evidence>